<evidence type="ECO:0000256" key="3">
    <source>
        <dbReference type="SAM" id="MobiDB-lite"/>
    </source>
</evidence>
<keyword evidence="4" id="KW-1133">Transmembrane helix</keyword>
<feature type="transmembrane region" description="Helical" evidence="4">
    <location>
        <begin position="284"/>
        <end position="303"/>
    </location>
</feature>
<evidence type="ECO:0000256" key="4">
    <source>
        <dbReference type="SAM" id="Phobius"/>
    </source>
</evidence>
<feature type="domain" description="Phospholipid/glycerol acyltransferase" evidence="5">
    <location>
        <begin position="481"/>
        <end position="591"/>
    </location>
</feature>
<dbReference type="AlphaFoldDB" id="A0A317E950"/>
<reference evidence="6 7" key="1">
    <citation type="submission" date="2018-05" db="EMBL/GenBank/DDBJ databases">
        <title>Zavarzinia sp. HR-AS.</title>
        <authorList>
            <person name="Lee Y."/>
            <person name="Jeon C.O."/>
        </authorList>
    </citation>
    <scope>NUCLEOTIDE SEQUENCE [LARGE SCALE GENOMIC DNA]</scope>
    <source>
        <strain evidence="6 7">HR-AS</strain>
    </source>
</reference>
<dbReference type="Proteomes" id="UP000245461">
    <property type="component" value="Unassembled WGS sequence"/>
</dbReference>
<dbReference type="PANTHER" id="PTHR43201:SF5">
    <property type="entry name" value="MEDIUM-CHAIN ACYL-COA LIGASE ACSF2, MITOCHONDRIAL"/>
    <property type="match status" value="1"/>
</dbReference>
<dbReference type="SUPFAM" id="SSF69593">
    <property type="entry name" value="Glycerol-3-phosphate (1)-acyltransferase"/>
    <property type="match status" value="1"/>
</dbReference>
<dbReference type="CDD" id="cd07989">
    <property type="entry name" value="LPLAT_AGPAT-like"/>
    <property type="match status" value="1"/>
</dbReference>
<feature type="transmembrane region" description="Helical" evidence="4">
    <location>
        <begin position="40"/>
        <end position="62"/>
    </location>
</feature>
<dbReference type="Pfam" id="PF00501">
    <property type="entry name" value="AMP-binding"/>
    <property type="match status" value="1"/>
</dbReference>
<keyword evidence="2" id="KW-0436">Ligase</keyword>
<feature type="transmembrane region" description="Helical" evidence="4">
    <location>
        <begin position="712"/>
        <end position="733"/>
    </location>
</feature>
<dbReference type="SUPFAM" id="SSF56801">
    <property type="entry name" value="Acetyl-CoA synthetase-like"/>
    <property type="match status" value="1"/>
</dbReference>
<dbReference type="InterPro" id="IPR042099">
    <property type="entry name" value="ANL_N_sf"/>
</dbReference>
<feature type="transmembrane region" description="Helical" evidence="4">
    <location>
        <begin position="129"/>
        <end position="151"/>
    </location>
</feature>
<feature type="transmembrane region" description="Helical" evidence="4">
    <location>
        <begin position="362"/>
        <end position="385"/>
    </location>
</feature>
<feature type="transmembrane region" description="Helical" evidence="4">
    <location>
        <begin position="251"/>
        <end position="272"/>
    </location>
</feature>
<evidence type="ECO:0000313" key="7">
    <source>
        <dbReference type="Proteomes" id="UP000245461"/>
    </source>
</evidence>
<feature type="transmembrane region" description="Helical" evidence="4">
    <location>
        <begin position="428"/>
        <end position="447"/>
    </location>
</feature>
<keyword evidence="6" id="KW-0808">Transferase</keyword>
<evidence type="ECO:0000256" key="1">
    <source>
        <dbReference type="ARBA" id="ARBA00006432"/>
    </source>
</evidence>
<organism evidence="6 7">
    <name type="scientific">Zavarzinia aquatilis</name>
    <dbReference type="NCBI Taxonomy" id="2211142"/>
    <lineage>
        <taxon>Bacteria</taxon>
        <taxon>Pseudomonadati</taxon>
        <taxon>Pseudomonadota</taxon>
        <taxon>Alphaproteobacteria</taxon>
        <taxon>Rhodospirillales</taxon>
        <taxon>Zavarziniaceae</taxon>
        <taxon>Zavarzinia</taxon>
    </lineage>
</organism>
<dbReference type="SMART" id="SM00563">
    <property type="entry name" value="PlsC"/>
    <property type="match status" value="1"/>
</dbReference>
<feature type="transmembrane region" description="Helical" evidence="4">
    <location>
        <begin position="315"/>
        <end position="342"/>
    </location>
</feature>
<dbReference type="GO" id="GO:0016746">
    <property type="term" value="F:acyltransferase activity"/>
    <property type="evidence" value="ECO:0007669"/>
    <property type="project" value="UniProtKB-KW"/>
</dbReference>
<dbReference type="RefSeq" id="WP_109905412.1">
    <property type="nucleotide sequence ID" value="NZ_QGLE01000005.1"/>
</dbReference>
<feature type="transmembrane region" description="Helical" evidence="4">
    <location>
        <begin position="68"/>
        <end position="90"/>
    </location>
</feature>
<feature type="transmembrane region" description="Helical" evidence="4">
    <location>
        <begin position="163"/>
        <end position="187"/>
    </location>
</feature>
<dbReference type="OrthoDB" id="9803968at2"/>
<dbReference type="InterPro" id="IPR000873">
    <property type="entry name" value="AMP-dep_synth/lig_dom"/>
</dbReference>
<gene>
    <name evidence="6" type="ORF">DKG74_10385</name>
</gene>
<sequence>MTERSGQEQPEATSAQQDAPPPPARGGLRQALTASPAPRLIIALAAFSLTTAANFATLIRPADAPDELALRGLIAAALLLVPPVLLPRLSGAIAARGRGQPIVTWSMAVALLAALLAAAGYIARDWRGGWAGLALEGVVGAVIGPLILSALHRRLGAEGRLAGAARALSAVFLAAALGIGASHVLMALPGGEVALAIVLVLVAGAGWWLTRYLAAGTLGDRPAEDDIDLAQMARGGVFDTAERMRRQGAPWSSAVTVAWAAAAAILLVAYLPATARLILRGDGLAEYALLGVLALGTGFGAFLTLRLSRGPASGALAPVTLGVALLALFDLFGTAAGIDLAAPEGGARSIFALAGDAGAMRIAIDAFFAAAALALLSIPLLVLTGDPADERATAHHYAFAGLLVGLAGLAALLLGLVLRGLGLGLPELFLLLGLSGFAVVPATLRLWPEALFKAAAARLLRLLFRVEVKGLENVAKAGPRVVVVANHVSRLDAPLLAAFLPGELRFAANATVAKSRAARLMSKLIRLYPVDTAHPVAVKALIRSVADGTPMVIFPEGRPTVTGGLMKIYEGPGMVADRAGAMVLPIRIEGPQYSLFSRLGGKLHRRLFPKVTIHILEPRRFEVPAGLNGRRRRQVVGNKLYDVMVEMMFASVDLEMNLWEALLHARTNHGGNLPIVEDQDRKPLTYNRFIMACFVLGRALARVTKDKEITGVLLPNTGGVAVTFFALICFGRVPAMLNFSAGPATMASACRTAKVRTVLTSRRFVAMAKLEEAIKAINEVAQIVYLEDIRAGLSLTDKLWGLAAARAPRFLHGELATRPDDPAVVLFTSGSEGLPKGVVLSHRNLHANLNQVASIVDITGNDRVLNPLPVFHSFGLLGGLVLPLIVGVKTFLYPSPLHYRAIPELAYETGATMMFGTDTFLNGYARAAHPYDFYSTRYIFAGAERVKDETRRIYGEKFGVRILEGYGTTECSPVLAVNTAMQFKPGSVGRLLPAMRARLEPVEGITRGGRLVVSGPNIMLGYFRPDRPAELEAPEGGWYDTGDIVDIDELGFVTILGRAKRFAKVAGEMVSLAAVEHEATEIWPEFAHAVVNLPDPAKGERLGLMTTCPEAKRDAFAHHLHEKGLSELLLPKLFVHVAELPLLGSGKTDYQAVKAAFESKA</sequence>
<evidence type="ECO:0000313" key="6">
    <source>
        <dbReference type="EMBL" id="PWR22824.1"/>
    </source>
</evidence>
<protein>
    <submittedName>
        <fullName evidence="6">Acyl-[ACP]--phospholipid O-acyltransferase</fullName>
    </submittedName>
</protein>
<dbReference type="Gene3D" id="3.40.50.12780">
    <property type="entry name" value="N-terminal domain of ligase-like"/>
    <property type="match status" value="1"/>
</dbReference>
<comment type="similarity">
    <text evidence="1">Belongs to the ATP-dependent AMP-binding enzyme family.</text>
</comment>
<keyword evidence="4" id="KW-0812">Transmembrane</keyword>
<dbReference type="Gene3D" id="3.30.300.30">
    <property type="match status" value="1"/>
</dbReference>
<keyword evidence="4" id="KW-0472">Membrane</keyword>
<feature type="transmembrane region" description="Helical" evidence="4">
    <location>
        <begin position="397"/>
        <end position="422"/>
    </location>
</feature>
<dbReference type="GO" id="GO:0006631">
    <property type="term" value="P:fatty acid metabolic process"/>
    <property type="evidence" value="ECO:0007669"/>
    <property type="project" value="TreeGrafter"/>
</dbReference>
<dbReference type="GO" id="GO:0031956">
    <property type="term" value="F:medium-chain fatty acid-CoA ligase activity"/>
    <property type="evidence" value="ECO:0007669"/>
    <property type="project" value="TreeGrafter"/>
</dbReference>
<dbReference type="InterPro" id="IPR002123">
    <property type="entry name" value="Plipid/glycerol_acylTrfase"/>
</dbReference>
<name>A0A317E950_9PROT</name>
<dbReference type="Pfam" id="PF01553">
    <property type="entry name" value="Acyltransferase"/>
    <property type="match status" value="1"/>
</dbReference>
<dbReference type="PANTHER" id="PTHR43201">
    <property type="entry name" value="ACYL-COA SYNTHETASE"/>
    <property type="match status" value="1"/>
</dbReference>
<keyword evidence="7" id="KW-1185">Reference proteome</keyword>
<feature type="transmembrane region" description="Helical" evidence="4">
    <location>
        <begin position="193"/>
        <end position="214"/>
    </location>
</feature>
<dbReference type="InterPro" id="IPR020845">
    <property type="entry name" value="AMP-binding_CS"/>
</dbReference>
<feature type="transmembrane region" description="Helical" evidence="4">
    <location>
        <begin position="102"/>
        <end position="123"/>
    </location>
</feature>
<accession>A0A317E950</accession>
<evidence type="ECO:0000256" key="2">
    <source>
        <dbReference type="ARBA" id="ARBA00022598"/>
    </source>
</evidence>
<dbReference type="EMBL" id="QGLE01000005">
    <property type="protein sequence ID" value="PWR22824.1"/>
    <property type="molecule type" value="Genomic_DNA"/>
</dbReference>
<dbReference type="PROSITE" id="PS00455">
    <property type="entry name" value="AMP_BINDING"/>
    <property type="match status" value="1"/>
</dbReference>
<feature type="region of interest" description="Disordered" evidence="3">
    <location>
        <begin position="1"/>
        <end position="30"/>
    </location>
</feature>
<keyword evidence="6" id="KW-0012">Acyltransferase</keyword>
<feature type="compositionally biased region" description="Polar residues" evidence="3">
    <location>
        <begin position="7"/>
        <end position="17"/>
    </location>
</feature>
<evidence type="ECO:0000259" key="5">
    <source>
        <dbReference type="SMART" id="SM00563"/>
    </source>
</evidence>
<proteinExistence type="inferred from homology"/>
<dbReference type="InterPro" id="IPR045851">
    <property type="entry name" value="AMP-bd_C_sf"/>
</dbReference>
<comment type="caution">
    <text evidence="6">The sequence shown here is derived from an EMBL/GenBank/DDBJ whole genome shotgun (WGS) entry which is preliminary data.</text>
</comment>